<comment type="caution">
    <text evidence="2">The sequence shown here is derived from an EMBL/GenBank/DDBJ whole genome shotgun (WGS) entry which is preliminary data.</text>
</comment>
<evidence type="ECO:0000256" key="1">
    <source>
        <dbReference type="SAM" id="SignalP"/>
    </source>
</evidence>
<evidence type="ECO:0000313" key="3">
    <source>
        <dbReference type="Proteomes" id="UP001231616"/>
    </source>
</evidence>
<proteinExistence type="predicted"/>
<reference evidence="2 3" key="1">
    <citation type="submission" date="2023-08" db="EMBL/GenBank/DDBJ databases">
        <authorList>
            <person name="Joshi A."/>
            <person name="Thite S."/>
        </authorList>
    </citation>
    <scope>NUCLEOTIDE SEQUENCE [LARGE SCALE GENOMIC DNA]</scope>
    <source>
        <strain evidence="2 3">AC40</strain>
    </source>
</reference>
<organism evidence="2 3">
    <name type="scientific">Alkalimonas collagenimarina</name>
    <dbReference type="NCBI Taxonomy" id="400390"/>
    <lineage>
        <taxon>Bacteria</taxon>
        <taxon>Pseudomonadati</taxon>
        <taxon>Pseudomonadota</taxon>
        <taxon>Gammaproteobacteria</taxon>
        <taxon>Alkalimonas</taxon>
    </lineage>
</organism>
<gene>
    <name evidence="2" type="ORF">Q3O60_15730</name>
</gene>
<dbReference type="Proteomes" id="UP001231616">
    <property type="component" value="Unassembled WGS sequence"/>
</dbReference>
<sequence length="201" mass="22812">MLIKTIATSSVLFMSAVIASPAPQVSESTQDQFFDNIARYCGQAFEGRVTEANFTGVETFTENRLVMHVRKCTDTELQIPFHVGDNHSRTWILKKTGSGLSLKHDHRMPDGSYDDATMYGGHTADSGWANAQSFPADAFSKEDFIRRRNPQSIGNTWHMYIFPDDYFAYRLTREGRELRVDFDLTNPIDLPPTPWGYEGTE</sequence>
<keyword evidence="1" id="KW-0732">Signal</keyword>
<dbReference type="RefSeq" id="WP_305894886.1">
    <property type="nucleotide sequence ID" value="NZ_JAUZVZ010000028.1"/>
</dbReference>
<dbReference type="EMBL" id="JAUZVZ010000028">
    <property type="protein sequence ID" value="MDP4537636.1"/>
    <property type="molecule type" value="Genomic_DNA"/>
</dbReference>
<evidence type="ECO:0008006" key="4">
    <source>
        <dbReference type="Google" id="ProtNLM"/>
    </source>
</evidence>
<evidence type="ECO:0000313" key="2">
    <source>
        <dbReference type="EMBL" id="MDP4537636.1"/>
    </source>
</evidence>
<feature type="signal peptide" evidence="1">
    <location>
        <begin position="1"/>
        <end position="19"/>
    </location>
</feature>
<accession>A0ABT9H2U4</accession>
<name>A0ABT9H2U4_9GAMM</name>
<feature type="chain" id="PRO_5045645119" description="Secreted protein" evidence="1">
    <location>
        <begin position="20"/>
        <end position="201"/>
    </location>
</feature>
<keyword evidence="3" id="KW-1185">Reference proteome</keyword>
<protein>
    <recommendedName>
        <fullName evidence="4">Secreted protein</fullName>
    </recommendedName>
</protein>